<dbReference type="AlphaFoldDB" id="A0A3A2Z667"/>
<dbReference type="OrthoDB" id="1720422at2759"/>
<evidence type="ECO:0000313" key="2">
    <source>
        <dbReference type="EMBL" id="RJE18569.1"/>
    </source>
</evidence>
<gene>
    <name evidence="2" type="ORF">PHISCL_09088</name>
</gene>
<dbReference type="Proteomes" id="UP000266188">
    <property type="component" value="Unassembled WGS sequence"/>
</dbReference>
<protein>
    <submittedName>
        <fullName evidence="2">Uncharacterized protein</fullName>
    </submittedName>
</protein>
<comment type="caution">
    <text evidence="2">The sequence shown here is derived from an EMBL/GenBank/DDBJ whole genome shotgun (WGS) entry which is preliminary data.</text>
</comment>
<proteinExistence type="predicted"/>
<evidence type="ECO:0000256" key="1">
    <source>
        <dbReference type="SAM" id="MobiDB-lite"/>
    </source>
</evidence>
<name>A0A3A2Z667_9EURO</name>
<dbReference type="EMBL" id="MVGC01000529">
    <property type="protein sequence ID" value="RJE18569.1"/>
    <property type="molecule type" value="Genomic_DNA"/>
</dbReference>
<feature type="region of interest" description="Disordered" evidence="1">
    <location>
        <begin position="93"/>
        <end position="116"/>
    </location>
</feature>
<evidence type="ECO:0000313" key="3">
    <source>
        <dbReference type="Proteomes" id="UP000266188"/>
    </source>
</evidence>
<sequence>MAIDSEQIFEELRDVTVTSPSIPRILRKTCSPIALGLCLRLASVRNLLVGLPIRSSIQILHLRFTGEERIHHGVRREIVSELQKDLDRWPWSRTRRPKKSNAAGLDYQPARKAPEL</sequence>
<accession>A0A3A2Z667</accession>
<keyword evidence="3" id="KW-1185">Reference proteome</keyword>
<organism evidence="2 3">
    <name type="scientific">Aspergillus sclerotialis</name>
    <dbReference type="NCBI Taxonomy" id="2070753"/>
    <lineage>
        <taxon>Eukaryota</taxon>
        <taxon>Fungi</taxon>
        <taxon>Dikarya</taxon>
        <taxon>Ascomycota</taxon>
        <taxon>Pezizomycotina</taxon>
        <taxon>Eurotiomycetes</taxon>
        <taxon>Eurotiomycetidae</taxon>
        <taxon>Eurotiales</taxon>
        <taxon>Aspergillaceae</taxon>
        <taxon>Aspergillus</taxon>
        <taxon>Aspergillus subgen. Polypaecilum</taxon>
    </lineage>
</organism>
<reference evidence="3" key="1">
    <citation type="submission" date="2017-02" db="EMBL/GenBank/DDBJ databases">
        <authorList>
            <person name="Tafer H."/>
            <person name="Lopandic K."/>
        </authorList>
    </citation>
    <scope>NUCLEOTIDE SEQUENCE [LARGE SCALE GENOMIC DNA]</scope>
    <source>
        <strain evidence="3">CBS 366.77</strain>
    </source>
</reference>